<dbReference type="Gene3D" id="2.30.42.10">
    <property type="match status" value="2"/>
</dbReference>
<evidence type="ECO:0000256" key="2">
    <source>
        <dbReference type="ARBA" id="ARBA00007144"/>
    </source>
</evidence>
<feature type="chain" id="PRO_5017953981" description="PDZ GRASP-type domain-containing protein" evidence="9">
    <location>
        <begin position="23"/>
        <end position="304"/>
    </location>
</feature>
<comment type="similarity">
    <text evidence="2">Belongs to the GORASP family.</text>
</comment>
<evidence type="ECO:0000256" key="6">
    <source>
        <dbReference type="PIRSR" id="PIRSR607583-1"/>
    </source>
</evidence>
<dbReference type="FunFam" id="2.30.42.10:FF:000026">
    <property type="entry name" value="Golgi reassembly stacking protein 2"/>
    <property type="match status" value="1"/>
</dbReference>
<dbReference type="PROSITE" id="PS51865">
    <property type="entry name" value="PDZ_GRASP"/>
    <property type="match status" value="2"/>
</dbReference>
<keyword evidence="12" id="KW-1185">Reference proteome</keyword>
<evidence type="ECO:0000256" key="4">
    <source>
        <dbReference type="ARBA" id="ARBA00023034"/>
    </source>
</evidence>
<keyword evidence="3" id="KW-0677">Repeat</keyword>
<dbReference type="GO" id="GO:0046872">
    <property type="term" value="F:metal ion binding"/>
    <property type="evidence" value="ECO:0007669"/>
    <property type="project" value="UniProtKB-KW"/>
</dbReference>
<evidence type="ECO:0000313" key="12">
    <source>
        <dbReference type="Proteomes" id="UP000281553"/>
    </source>
</evidence>
<name>A0A3P6QCS1_DIBLA</name>
<accession>A0A3P6QCS1</accession>
<keyword evidence="5 8" id="KW-0472">Membrane</keyword>
<dbReference type="GO" id="GO:0000139">
    <property type="term" value="C:Golgi membrane"/>
    <property type="evidence" value="ECO:0007669"/>
    <property type="project" value="UniProtKB-SubCell"/>
</dbReference>
<feature type="transmembrane region" description="Helical" evidence="8">
    <location>
        <begin position="255"/>
        <end position="274"/>
    </location>
</feature>
<keyword evidence="8" id="KW-0812">Transmembrane</keyword>
<dbReference type="GO" id="GO:0007030">
    <property type="term" value="P:Golgi organization"/>
    <property type="evidence" value="ECO:0007669"/>
    <property type="project" value="TreeGrafter"/>
</dbReference>
<dbReference type="EMBL" id="UYRU01004843">
    <property type="protein sequence ID" value="VDK37995.1"/>
    <property type="molecule type" value="Genomic_DNA"/>
</dbReference>
<dbReference type="PANTHER" id="PTHR12893">
    <property type="entry name" value="GOLGI REASSEMBLY STACKING PROTEIN GRASP"/>
    <property type="match status" value="1"/>
</dbReference>
<keyword evidence="9" id="KW-0732">Signal</keyword>
<evidence type="ECO:0000256" key="9">
    <source>
        <dbReference type="SAM" id="SignalP"/>
    </source>
</evidence>
<reference evidence="11 12" key="1">
    <citation type="submission" date="2018-11" db="EMBL/GenBank/DDBJ databases">
        <authorList>
            <consortium name="Pathogen Informatics"/>
        </authorList>
    </citation>
    <scope>NUCLEOTIDE SEQUENCE [LARGE SCALE GENOMIC DNA]</scope>
</reference>
<dbReference type="Proteomes" id="UP000281553">
    <property type="component" value="Unassembled WGS sequence"/>
</dbReference>
<dbReference type="InterPro" id="IPR007583">
    <property type="entry name" value="GRASP55_65"/>
</dbReference>
<organism evidence="11 12">
    <name type="scientific">Dibothriocephalus latus</name>
    <name type="common">Fish tapeworm</name>
    <name type="synonym">Diphyllobothrium latum</name>
    <dbReference type="NCBI Taxonomy" id="60516"/>
    <lineage>
        <taxon>Eukaryota</taxon>
        <taxon>Metazoa</taxon>
        <taxon>Spiralia</taxon>
        <taxon>Lophotrochozoa</taxon>
        <taxon>Platyhelminthes</taxon>
        <taxon>Cestoda</taxon>
        <taxon>Eucestoda</taxon>
        <taxon>Diphyllobothriidea</taxon>
        <taxon>Diphyllobothriidae</taxon>
        <taxon>Dibothriocephalus</taxon>
    </lineage>
</organism>
<proteinExistence type="inferred from homology"/>
<evidence type="ECO:0000256" key="5">
    <source>
        <dbReference type="ARBA" id="ARBA00023136"/>
    </source>
</evidence>
<feature type="signal peptide" evidence="9">
    <location>
        <begin position="1"/>
        <end position="22"/>
    </location>
</feature>
<feature type="domain" description="PDZ GRASP-type" evidence="10">
    <location>
        <begin position="1"/>
        <end position="73"/>
    </location>
</feature>
<gene>
    <name evidence="11" type="ORF">DILT_LOCUS917</name>
</gene>
<keyword evidence="4" id="KW-0333">Golgi apparatus</keyword>
<evidence type="ECO:0000256" key="1">
    <source>
        <dbReference type="ARBA" id="ARBA00004394"/>
    </source>
</evidence>
<keyword evidence="8" id="KW-1133">Transmembrane helix</keyword>
<evidence type="ECO:0000259" key="10">
    <source>
        <dbReference type="PROSITE" id="PS51865"/>
    </source>
</evidence>
<keyword evidence="6" id="KW-0862">Zinc</keyword>
<keyword evidence="6" id="KW-0479">Metal-binding</keyword>
<feature type="binding site" evidence="6">
    <location>
        <position position="71"/>
    </location>
    <ligand>
        <name>Zn(2+)</name>
        <dbReference type="ChEBI" id="CHEBI:29105"/>
    </ligand>
</feature>
<protein>
    <recommendedName>
        <fullName evidence="10">PDZ GRASP-type domain-containing protein</fullName>
    </recommendedName>
</protein>
<dbReference type="InterPro" id="IPR036034">
    <property type="entry name" value="PDZ_sf"/>
</dbReference>
<dbReference type="Pfam" id="PF04495">
    <property type="entry name" value="GRASP55_65"/>
    <property type="match status" value="1"/>
</dbReference>
<evidence type="ECO:0000256" key="7">
    <source>
        <dbReference type="SAM" id="MobiDB-lite"/>
    </source>
</evidence>
<evidence type="ECO:0000256" key="8">
    <source>
        <dbReference type="SAM" id="Phobius"/>
    </source>
</evidence>
<sequence>MFWVSHSSAVLGLLKIFYSCESIKDLLLKYKDKPVRLVVYSSKTQTCREVDLTPSADWGGQGLLGLSIRYCSFKGASENVWHILNIEPNSPAALAGLKPYTDYVIGTDALLSDDFFSVVEAHNGQPLRLYVYNTDSDSCRDVTIIPNLSWGGEGMLGCEIGFGLLHRIPSLPEEETKETNGVPDATAATAPVSKDAVSVSNVPPSQPPPPFHDHGHECSVSSSLNSFSFLPSSRPCFVLGYCRDIGVGNTIRGSLLQIFTCFIHMCVCVLKLLLSRGCNRRLYYYQRSVLKSSSLPFPFCVSEV</sequence>
<dbReference type="SUPFAM" id="SSF50156">
    <property type="entry name" value="PDZ domain-like"/>
    <property type="match status" value="1"/>
</dbReference>
<dbReference type="AlphaFoldDB" id="A0A3P6QCS1"/>
<comment type="subcellular location">
    <subcellularLocation>
        <location evidence="1">Golgi apparatus membrane</location>
    </subcellularLocation>
</comment>
<dbReference type="PANTHER" id="PTHR12893:SF0">
    <property type="entry name" value="GRASP65"/>
    <property type="match status" value="1"/>
</dbReference>
<evidence type="ECO:0000313" key="11">
    <source>
        <dbReference type="EMBL" id="VDK37995.1"/>
    </source>
</evidence>
<evidence type="ECO:0000256" key="3">
    <source>
        <dbReference type="ARBA" id="ARBA00022737"/>
    </source>
</evidence>
<dbReference type="InterPro" id="IPR024958">
    <property type="entry name" value="GRASP_PDZ"/>
</dbReference>
<feature type="region of interest" description="Disordered" evidence="7">
    <location>
        <begin position="197"/>
        <end position="216"/>
    </location>
</feature>
<feature type="domain" description="PDZ GRASP-type" evidence="10">
    <location>
        <begin position="79"/>
        <end position="165"/>
    </location>
</feature>
<dbReference type="OrthoDB" id="3318at2759"/>